<evidence type="ECO:0000256" key="1">
    <source>
        <dbReference type="SAM" id="MobiDB-lite"/>
    </source>
</evidence>
<keyword evidence="2" id="KW-0548">Nucleotidyltransferase</keyword>
<protein>
    <submittedName>
        <fullName evidence="2">RNA-dependent RNA polymerase</fullName>
    </submittedName>
</protein>
<evidence type="ECO:0000313" key="3">
    <source>
        <dbReference type="Proteomes" id="UP000187203"/>
    </source>
</evidence>
<organism evidence="2 3">
    <name type="scientific">Corchorus olitorius</name>
    <dbReference type="NCBI Taxonomy" id="93759"/>
    <lineage>
        <taxon>Eukaryota</taxon>
        <taxon>Viridiplantae</taxon>
        <taxon>Streptophyta</taxon>
        <taxon>Embryophyta</taxon>
        <taxon>Tracheophyta</taxon>
        <taxon>Spermatophyta</taxon>
        <taxon>Magnoliopsida</taxon>
        <taxon>eudicotyledons</taxon>
        <taxon>Gunneridae</taxon>
        <taxon>Pentapetalae</taxon>
        <taxon>rosids</taxon>
        <taxon>malvids</taxon>
        <taxon>Malvales</taxon>
        <taxon>Malvaceae</taxon>
        <taxon>Grewioideae</taxon>
        <taxon>Apeibeae</taxon>
        <taxon>Corchorus</taxon>
    </lineage>
</organism>
<keyword evidence="2" id="KW-0696">RNA-directed RNA polymerase</keyword>
<dbReference type="EMBL" id="AWUE01013881">
    <property type="protein sequence ID" value="OMP05740.1"/>
    <property type="molecule type" value="Genomic_DNA"/>
</dbReference>
<feature type="region of interest" description="Disordered" evidence="1">
    <location>
        <begin position="217"/>
        <end position="253"/>
    </location>
</feature>
<keyword evidence="2" id="KW-0808">Transferase</keyword>
<evidence type="ECO:0000313" key="2">
    <source>
        <dbReference type="EMBL" id="OMP05740.1"/>
    </source>
</evidence>
<comment type="caution">
    <text evidence="2">The sequence shown here is derived from an EMBL/GenBank/DDBJ whole genome shotgun (WGS) entry which is preliminary data.</text>
</comment>
<proteinExistence type="predicted"/>
<dbReference type="GO" id="GO:0003968">
    <property type="term" value="F:RNA-directed RNA polymerase activity"/>
    <property type="evidence" value="ECO:0007669"/>
    <property type="project" value="UniProtKB-KW"/>
</dbReference>
<gene>
    <name evidence="2" type="ORF">COLO4_08592</name>
</gene>
<reference evidence="3" key="1">
    <citation type="submission" date="2013-09" db="EMBL/GenBank/DDBJ databases">
        <title>Corchorus olitorius genome sequencing.</title>
        <authorList>
            <person name="Alam M."/>
            <person name="Haque M.S."/>
            <person name="Islam M.S."/>
            <person name="Emdad E.M."/>
            <person name="Islam M.M."/>
            <person name="Ahmed B."/>
            <person name="Halim A."/>
            <person name="Hossen Q.M.M."/>
            <person name="Hossain M.Z."/>
            <person name="Ahmed R."/>
            <person name="Khan M.M."/>
            <person name="Islam R."/>
            <person name="Rashid M.M."/>
            <person name="Khan S.A."/>
            <person name="Rahman M.S."/>
            <person name="Alam M."/>
            <person name="Yahiya A.S."/>
            <person name="Khan M.S."/>
            <person name="Azam M.S."/>
            <person name="Haque T."/>
            <person name="Lashkar M.Z.H."/>
            <person name="Akhand A.I."/>
            <person name="Morshed G."/>
            <person name="Roy S."/>
            <person name="Uddin K.S."/>
            <person name="Rabeya T."/>
            <person name="Hossain A.S."/>
            <person name="Chowdhury A."/>
            <person name="Snigdha A.R."/>
            <person name="Mortoza M.S."/>
            <person name="Matin S.A."/>
            <person name="Hoque S.M.E."/>
            <person name="Islam M.K."/>
            <person name="Roy D.K."/>
            <person name="Haider R."/>
            <person name="Moosa M.M."/>
            <person name="Elias S.M."/>
            <person name="Hasan A.M."/>
            <person name="Jahan S."/>
            <person name="Shafiuddin M."/>
            <person name="Mahmood N."/>
            <person name="Shommy N.S."/>
        </authorList>
    </citation>
    <scope>NUCLEOTIDE SEQUENCE [LARGE SCALE GENOMIC DNA]</scope>
    <source>
        <strain evidence="3">cv. O-4</strain>
    </source>
</reference>
<dbReference type="Proteomes" id="UP000187203">
    <property type="component" value="Unassembled WGS sequence"/>
</dbReference>
<sequence>MFLLSEFPPPLGFSMEVFPWFGRGDGIFRLGGSTSRRSSPLSVPFGTSVNSSKRIRSSQHSLSVGDSRGNSRPHVDIMVVRCKQVARALFSRDDSCEILSRMSAKEGPCFAEQGESIGVVEKRVDSVAKREESTTSFTDEADELYRDLGLPLEPSQVESGIGPSNLGYGVKTQNQVTSGLFHGVNNMAASAPFVFGSYSSSSSQLARKWRKVARASQNHSGGVLAGQGNGMERRKRASGSSIMGPTCGSLAKRSRQHVKEVDLVDNVDREAVVLATNTVGAPAGKQVVVPGEGRG</sequence>
<dbReference type="AlphaFoldDB" id="A0A1R3KF80"/>
<name>A0A1R3KF80_9ROSI</name>
<keyword evidence="3" id="KW-1185">Reference proteome</keyword>
<accession>A0A1R3KF80</accession>